<organism evidence="2 3">
    <name type="scientific">Rosa chinensis</name>
    <name type="common">China rose</name>
    <dbReference type="NCBI Taxonomy" id="74649"/>
    <lineage>
        <taxon>Eukaryota</taxon>
        <taxon>Viridiplantae</taxon>
        <taxon>Streptophyta</taxon>
        <taxon>Embryophyta</taxon>
        <taxon>Tracheophyta</taxon>
        <taxon>Spermatophyta</taxon>
        <taxon>Magnoliopsida</taxon>
        <taxon>eudicotyledons</taxon>
        <taxon>Gunneridae</taxon>
        <taxon>Pentapetalae</taxon>
        <taxon>rosids</taxon>
        <taxon>fabids</taxon>
        <taxon>Rosales</taxon>
        <taxon>Rosaceae</taxon>
        <taxon>Rosoideae</taxon>
        <taxon>Rosoideae incertae sedis</taxon>
        <taxon>Rosa</taxon>
    </lineage>
</organism>
<proteinExistence type="predicted"/>
<evidence type="ECO:0000313" key="2">
    <source>
        <dbReference type="EMBL" id="PRQ54471.1"/>
    </source>
</evidence>
<accession>A0A2P6S704</accession>
<reference evidence="2 3" key="1">
    <citation type="journal article" date="2018" name="Nat. Genet.">
        <title>The Rosa genome provides new insights in the design of modern roses.</title>
        <authorList>
            <person name="Bendahmane M."/>
        </authorList>
    </citation>
    <scope>NUCLEOTIDE SEQUENCE [LARGE SCALE GENOMIC DNA]</scope>
    <source>
        <strain evidence="3">cv. Old Blush</strain>
    </source>
</reference>
<dbReference type="Gramene" id="PRQ54471">
    <property type="protein sequence ID" value="PRQ54471"/>
    <property type="gene ID" value="RchiOBHm_Chr1g0314021"/>
</dbReference>
<dbReference type="Proteomes" id="UP000238479">
    <property type="component" value="Chromosome 1"/>
</dbReference>
<feature type="region of interest" description="Disordered" evidence="1">
    <location>
        <begin position="1"/>
        <end position="42"/>
    </location>
</feature>
<protein>
    <submittedName>
        <fullName evidence="2">Uncharacterized protein</fullName>
    </submittedName>
</protein>
<sequence>MTQDVEMKEVPAPSNSVYSTTPTTLHRRTEPSSEEDIDRQQG</sequence>
<feature type="compositionally biased region" description="Acidic residues" evidence="1">
    <location>
        <begin position="32"/>
        <end position="42"/>
    </location>
</feature>
<evidence type="ECO:0000256" key="1">
    <source>
        <dbReference type="SAM" id="MobiDB-lite"/>
    </source>
</evidence>
<evidence type="ECO:0000313" key="3">
    <source>
        <dbReference type="Proteomes" id="UP000238479"/>
    </source>
</evidence>
<dbReference type="EMBL" id="PDCK01000039">
    <property type="protein sequence ID" value="PRQ54471.1"/>
    <property type="molecule type" value="Genomic_DNA"/>
</dbReference>
<dbReference type="AlphaFoldDB" id="A0A2P6S704"/>
<keyword evidence="3" id="KW-1185">Reference proteome</keyword>
<gene>
    <name evidence="2" type="ORF">RchiOBHm_Chr1g0314021</name>
</gene>
<name>A0A2P6S704_ROSCH</name>
<comment type="caution">
    <text evidence="2">The sequence shown here is derived from an EMBL/GenBank/DDBJ whole genome shotgun (WGS) entry which is preliminary data.</text>
</comment>
<feature type="compositionally biased region" description="Polar residues" evidence="1">
    <location>
        <begin position="13"/>
        <end position="24"/>
    </location>
</feature>